<dbReference type="WBParaSite" id="SCUD_0002303301-mRNA-1">
    <property type="protein sequence ID" value="SCUD_0002303301-mRNA-1"/>
    <property type="gene ID" value="SCUD_0002303301"/>
</dbReference>
<keyword evidence="2" id="KW-1185">Reference proteome</keyword>
<dbReference type="AlphaFoldDB" id="A0A183L6R1"/>
<name>A0A183L6R1_9TREM</name>
<protein>
    <submittedName>
        <fullName evidence="3">PITH domain-containing protein</fullName>
    </submittedName>
</protein>
<sequence length="191" mass="21737">MVAGDQQLVHTPFVPSGSWSPCAPLVWNPVEAPDIRISFSHFRKQHYGHEKVFELAEIEENMLNVPISCVNIVHSPDLENIQTLLNYYELNETDASNDFDDSKQNVDAMTDENLKDTTDSPEVSWEVAEEKSGKNRIFSSFRDFLSATNNIKPHLVTSLLTRFSNTLLMLFELDFLDDDDDNMKVAARIAQ</sequence>
<organism evidence="3">
    <name type="scientific">Schistosoma curassoni</name>
    <dbReference type="NCBI Taxonomy" id="6186"/>
    <lineage>
        <taxon>Eukaryota</taxon>
        <taxon>Metazoa</taxon>
        <taxon>Spiralia</taxon>
        <taxon>Lophotrochozoa</taxon>
        <taxon>Platyhelminthes</taxon>
        <taxon>Trematoda</taxon>
        <taxon>Digenea</taxon>
        <taxon>Strigeidida</taxon>
        <taxon>Schistosomatoidea</taxon>
        <taxon>Schistosomatidae</taxon>
        <taxon>Schistosoma</taxon>
    </lineage>
</organism>
<dbReference type="Proteomes" id="UP000279833">
    <property type="component" value="Unassembled WGS sequence"/>
</dbReference>
<gene>
    <name evidence="1" type="ORF">SCUD_LOCUS23031</name>
</gene>
<evidence type="ECO:0000313" key="1">
    <source>
        <dbReference type="EMBL" id="VDP81124.1"/>
    </source>
</evidence>
<reference evidence="1 2" key="2">
    <citation type="submission" date="2018-11" db="EMBL/GenBank/DDBJ databases">
        <authorList>
            <consortium name="Pathogen Informatics"/>
        </authorList>
    </citation>
    <scope>NUCLEOTIDE SEQUENCE [LARGE SCALE GENOMIC DNA]</scope>
    <source>
        <strain evidence="1">Dakar</strain>
        <strain evidence="2">Dakar, Senegal</strain>
    </source>
</reference>
<evidence type="ECO:0000313" key="2">
    <source>
        <dbReference type="Proteomes" id="UP000279833"/>
    </source>
</evidence>
<reference evidence="3" key="1">
    <citation type="submission" date="2016-06" db="UniProtKB">
        <authorList>
            <consortium name="WormBaseParasite"/>
        </authorList>
    </citation>
    <scope>IDENTIFICATION</scope>
</reference>
<proteinExistence type="predicted"/>
<dbReference type="EMBL" id="UZAK01051746">
    <property type="protein sequence ID" value="VDP81124.1"/>
    <property type="molecule type" value="Genomic_DNA"/>
</dbReference>
<accession>A0A183L6R1</accession>
<evidence type="ECO:0000313" key="3">
    <source>
        <dbReference type="WBParaSite" id="SCUD_0002303301-mRNA-1"/>
    </source>
</evidence>